<dbReference type="Pfam" id="PF00015">
    <property type="entry name" value="MCPsignal"/>
    <property type="match status" value="1"/>
</dbReference>
<keyword evidence="5 7" id="KW-0807">Transducer</keyword>
<feature type="transmembrane region" description="Helical" evidence="8">
    <location>
        <begin position="6"/>
        <end position="29"/>
    </location>
</feature>
<evidence type="ECO:0000256" key="4">
    <source>
        <dbReference type="ARBA" id="ARBA00023136"/>
    </source>
</evidence>
<dbReference type="InterPro" id="IPR003660">
    <property type="entry name" value="HAMP_dom"/>
</dbReference>
<feature type="transmembrane region" description="Helical" evidence="8">
    <location>
        <begin position="224"/>
        <end position="245"/>
    </location>
</feature>
<dbReference type="GO" id="GO:0007165">
    <property type="term" value="P:signal transduction"/>
    <property type="evidence" value="ECO:0007669"/>
    <property type="project" value="UniProtKB-KW"/>
</dbReference>
<comment type="similarity">
    <text evidence="6">Belongs to the methyl-accepting chemotaxis (MCP) protein family.</text>
</comment>
<dbReference type="Pfam" id="PF11845">
    <property type="entry name" value="Tll0287-like"/>
    <property type="match status" value="1"/>
</dbReference>
<dbReference type="Gene3D" id="1.10.287.950">
    <property type="entry name" value="Methyl-accepting chemotaxis protein"/>
    <property type="match status" value="1"/>
</dbReference>
<dbReference type="InterPro" id="IPR004089">
    <property type="entry name" value="MCPsignal_dom"/>
</dbReference>
<evidence type="ECO:0000256" key="5">
    <source>
        <dbReference type="ARBA" id="ARBA00023224"/>
    </source>
</evidence>
<comment type="caution">
    <text evidence="11">The sequence shown here is derived from an EMBL/GenBank/DDBJ whole genome shotgun (WGS) entry which is preliminary data.</text>
</comment>
<dbReference type="PROSITE" id="PS50885">
    <property type="entry name" value="HAMP"/>
    <property type="match status" value="1"/>
</dbReference>
<name>A0A839HJ99_9GAMM</name>
<evidence type="ECO:0000256" key="8">
    <source>
        <dbReference type="SAM" id="Phobius"/>
    </source>
</evidence>
<comment type="subcellular location">
    <subcellularLocation>
        <location evidence="1">Membrane</location>
        <topology evidence="1">Multi-pass membrane protein</topology>
    </subcellularLocation>
</comment>
<evidence type="ECO:0000259" key="10">
    <source>
        <dbReference type="PROSITE" id="PS50885"/>
    </source>
</evidence>
<dbReference type="InterPro" id="IPR021796">
    <property type="entry name" value="Tll0287-like_dom"/>
</dbReference>
<dbReference type="Pfam" id="PF00672">
    <property type="entry name" value="HAMP"/>
    <property type="match status" value="1"/>
</dbReference>
<accession>A0A839HJ99</accession>
<dbReference type="AlphaFoldDB" id="A0A839HJ99"/>
<dbReference type="SMART" id="SM00283">
    <property type="entry name" value="MA"/>
    <property type="match status" value="1"/>
</dbReference>
<reference evidence="11 12" key="1">
    <citation type="journal article" date="2020" name="Arch. Microbiol.">
        <title>The genome sequence of the giant phototrophic gammaproteobacterium Thiospirillum jenense gives insight into its physiological properties and phylogenetic relationships.</title>
        <authorList>
            <person name="Imhoff J.F."/>
            <person name="Meyer T.E."/>
            <person name="Kyndt J.A."/>
        </authorList>
    </citation>
    <scope>NUCLEOTIDE SEQUENCE [LARGE SCALE GENOMIC DNA]</scope>
    <source>
        <strain evidence="11 12">DSM 216</strain>
    </source>
</reference>
<dbReference type="Proteomes" id="UP000548632">
    <property type="component" value="Unassembled WGS sequence"/>
</dbReference>
<feature type="domain" description="HAMP" evidence="10">
    <location>
        <begin position="248"/>
        <end position="301"/>
    </location>
</feature>
<feature type="domain" description="Methyl-accepting transducer" evidence="9">
    <location>
        <begin position="306"/>
        <end position="542"/>
    </location>
</feature>
<keyword evidence="2 8" id="KW-0812">Transmembrane</keyword>
<dbReference type="CDD" id="cd06225">
    <property type="entry name" value="HAMP"/>
    <property type="match status" value="1"/>
</dbReference>
<organism evidence="11 12">
    <name type="scientific">Thiospirillum jenense</name>
    <dbReference type="NCBI Taxonomy" id="1653858"/>
    <lineage>
        <taxon>Bacteria</taxon>
        <taxon>Pseudomonadati</taxon>
        <taxon>Pseudomonadota</taxon>
        <taxon>Gammaproteobacteria</taxon>
        <taxon>Chromatiales</taxon>
        <taxon>Chromatiaceae</taxon>
        <taxon>Thiospirillum</taxon>
    </lineage>
</organism>
<evidence type="ECO:0000313" key="11">
    <source>
        <dbReference type="EMBL" id="MBB1126908.1"/>
    </source>
</evidence>
<evidence type="ECO:0000256" key="1">
    <source>
        <dbReference type="ARBA" id="ARBA00004141"/>
    </source>
</evidence>
<keyword evidence="12" id="KW-1185">Reference proteome</keyword>
<dbReference type="FunFam" id="1.10.287.950:FF:000001">
    <property type="entry name" value="Methyl-accepting chemotaxis sensory transducer"/>
    <property type="match status" value="1"/>
</dbReference>
<dbReference type="RefSeq" id="WP_182584537.1">
    <property type="nucleotide sequence ID" value="NZ_JABVCQ010000029.1"/>
</dbReference>
<evidence type="ECO:0000256" key="6">
    <source>
        <dbReference type="ARBA" id="ARBA00029447"/>
    </source>
</evidence>
<dbReference type="GO" id="GO:0006935">
    <property type="term" value="P:chemotaxis"/>
    <property type="evidence" value="ECO:0007669"/>
    <property type="project" value="UniProtKB-ARBA"/>
</dbReference>
<evidence type="ECO:0000256" key="3">
    <source>
        <dbReference type="ARBA" id="ARBA00022989"/>
    </source>
</evidence>
<evidence type="ECO:0000259" key="9">
    <source>
        <dbReference type="PROSITE" id="PS50111"/>
    </source>
</evidence>
<evidence type="ECO:0000256" key="7">
    <source>
        <dbReference type="PROSITE-ProRule" id="PRU00284"/>
    </source>
</evidence>
<dbReference type="PROSITE" id="PS50111">
    <property type="entry name" value="CHEMOTAXIS_TRANSDUC_2"/>
    <property type="match status" value="1"/>
</dbReference>
<dbReference type="EMBL" id="JABVCQ010000029">
    <property type="protein sequence ID" value="MBB1126908.1"/>
    <property type="molecule type" value="Genomic_DNA"/>
</dbReference>
<protein>
    <submittedName>
        <fullName evidence="11">Methyl-accepting chemotaxis protein</fullName>
    </submittedName>
</protein>
<evidence type="ECO:0000256" key="2">
    <source>
        <dbReference type="ARBA" id="ARBA00022692"/>
    </source>
</evidence>
<keyword evidence="4 8" id="KW-0472">Membrane</keyword>
<sequence length="578" mass="62812">MKTSSVGFRITLATAAILIIIASILLLLYATDEFEEKVETEVQTARNVLLMSEAVRENMAEKWRLGLFSPDTVRALTGATERERLQKVFATIPVVTAWESAKAKAEQGGFVLRTPRRDARNSDNEPDAIEQLALDYFANHRNAEEYYVVDEKTQTVRYFRPVRLANMCLYCHGDPAQSKTLWGTTDGTDVTGYRMENKRVGDLHGAFEIVKDLKPGLAERSERLWGMIAVMAGVVLITILLIGWLTRRLVSQPIDAAVSAMIEAQRTGDLTFRLLPQKSDELGRMAEGFNQFIAKIQSLVKAVASSAGELSSATQQVSQITAETNQGVRQQQSETDQVATAMNQMTATVEAVAQNAHAAAQAAQQADSASAQGQRVVQQTLEAINLLAHEVERASTVIAKLETNSESIGAVVDVIKGIADQTNLLALNAAIEAARAGEQGRGFAVVADEVRTLASRTQQSTREIQQMIEQLQAGANEAVSAMHLGQQQAQDSVNKAQDAGAALGAITDSVATIADMNHQIASAAEQQSAVAEEINRNIINISQVADRTSSGAEQTTRATERLAELARRLRTQLDQFHV</sequence>
<dbReference type="GO" id="GO:0016020">
    <property type="term" value="C:membrane"/>
    <property type="evidence" value="ECO:0007669"/>
    <property type="project" value="UniProtKB-SubCell"/>
</dbReference>
<proteinExistence type="inferred from homology"/>
<dbReference type="SMART" id="SM00304">
    <property type="entry name" value="HAMP"/>
    <property type="match status" value="2"/>
</dbReference>
<gene>
    <name evidence="11" type="ORF">HUK38_11835</name>
</gene>
<dbReference type="SUPFAM" id="SSF58104">
    <property type="entry name" value="Methyl-accepting chemotaxis protein (MCP) signaling domain"/>
    <property type="match status" value="1"/>
</dbReference>
<keyword evidence="3 8" id="KW-1133">Transmembrane helix</keyword>
<dbReference type="PANTHER" id="PTHR32089:SF119">
    <property type="entry name" value="METHYL-ACCEPTING CHEMOTAXIS PROTEIN CTPL"/>
    <property type="match status" value="1"/>
</dbReference>
<dbReference type="PANTHER" id="PTHR32089">
    <property type="entry name" value="METHYL-ACCEPTING CHEMOTAXIS PROTEIN MCPB"/>
    <property type="match status" value="1"/>
</dbReference>
<evidence type="ECO:0000313" key="12">
    <source>
        <dbReference type="Proteomes" id="UP000548632"/>
    </source>
</evidence>
<dbReference type="CDD" id="cd11386">
    <property type="entry name" value="MCP_signal"/>
    <property type="match status" value="1"/>
</dbReference>